<keyword evidence="9 12" id="KW-1133">Transmembrane helix</keyword>
<feature type="domain" description="HAMP" evidence="13">
    <location>
        <begin position="294"/>
        <end position="347"/>
    </location>
</feature>
<evidence type="ECO:0000313" key="15">
    <source>
        <dbReference type="Proteomes" id="UP001524473"/>
    </source>
</evidence>
<dbReference type="PROSITE" id="PS50885">
    <property type="entry name" value="HAMP"/>
    <property type="match status" value="1"/>
</dbReference>
<evidence type="ECO:0000256" key="9">
    <source>
        <dbReference type="ARBA" id="ARBA00022989"/>
    </source>
</evidence>
<dbReference type="InterPro" id="IPR050640">
    <property type="entry name" value="Bact_2-comp_sensor_kinase"/>
</dbReference>
<keyword evidence="4" id="KW-0808">Transferase</keyword>
<reference evidence="14 15" key="1">
    <citation type="submission" date="2022-06" db="EMBL/GenBank/DDBJ databases">
        <title>Isolation of gut microbiota from human fecal samples.</title>
        <authorList>
            <person name="Pamer E.G."/>
            <person name="Barat B."/>
            <person name="Waligurski E."/>
            <person name="Medina S."/>
            <person name="Paddock L."/>
            <person name="Mostad J."/>
        </authorList>
    </citation>
    <scope>NUCLEOTIDE SEQUENCE [LARGE SCALE GENOMIC DNA]</scope>
    <source>
        <strain evidence="14 15">DFI.9.73</strain>
    </source>
</reference>
<evidence type="ECO:0000256" key="3">
    <source>
        <dbReference type="ARBA" id="ARBA00022553"/>
    </source>
</evidence>
<evidence type="ECO:0000256" key="10">
    <source>
        <dbReference type="ARBA" id="ARBA00023012"/>
    </source>
</evidence>
<dbReference type="PANTHER" id="PTHR34220">
    <property type="entry name" value="SENSOR HISTIDINE KINASE YPDA"/>
    <property type="match status" value="1"/>
</dbReference>
<keyword evidence="5 12" id="KW-0812">Transmembrane</keyword>
<dbReference type="Proteomes" id="UP001524473">
    <property type="component" value="Unassembled WGS sequence"/>
</dbReference>
<evidence type="ECO:0000256" key="4">
    <source>
        <dbReference type="ARBA" id="ARBA00022679"/>
    </source>
</evidence>
<dbReference type="PANTHER" id="PTHR34220:SF11">
    <property type="entry name" value="SENSOR PROTEIN KINASE HPTS"/>
    <property type="match status" value="1"/>
</dbReference>
<dbReference type="Pfam" id="PF02518">
    <property type="entry name" value="HATPase_c"/>
    <property type="match status" value="1"/>
</dbReference>
<dbReference type="InterPro" id="IPR003660">
    <property type="entry name" value="HAMP_dom"/>
</dbReference>
<dbReference type="InterPro" id="IPR036890">
    <property type="entry name" value="HATPase_C_sf"/>
</dbReference>
<feature type="transmembrane region" description="Helical" evidence="12">
    <location>
        <begin position="16"/>
        <end position="40"/>
    </location>
</feature>
<comment type="caution">
    <text evidence="14">The sequence shown here is derived from an EMBL/GenBank/DDBJ whole genome shotgun (WGS) entry which is preliminary data.</text>
</comment>
<name>A0ABT1RZ73_9FIRM</name>
<dbReference type="SUPFAM" id="SSF158472">
    <property type="entry name" value="HAMP domain-like"/>
    <property type="match status" value="1"/>
</dbReference>
<dbReference type="SUPFAM" id="SSF55874">
    <property type="entry name" value="ATPase domain of HSP90 chaperone/DNA topoisomerase II/histidine kinase"/>
    <property type="match status" value="1"/>
</dbReference>
<dbReference type="InterPro" id="IPR003594">
    <property type="entry name" value="HATPase_dom"/>
</dbReference>
<dbReference type="SMART" id="SM00304">
    <property type="entry name" value="HAMP"/>
    <property type="match status" value="1"/>
</dbReference>
<keyword evidence="6" id="KW-0547">Nucleotide-binding</keyword>
<dbReference type="InterPro" id="IPR010559">
    <property type="entry name" value="Sig_transdc_His_kin_internal"/>
</dbReference>
<evidence type="ECO:0000256" key="1">
    <source>
        <dbReference type="ARBA" id="ARBA00004651"/>
    </source>
</evidence>
<keyword evidence="3" id="KW-0597">Phosphoprotein</keyword>
<feature type="transmembrane region" description="Helical" evidence="12">
    <location>
        <begin position="272"/>
        <end position="292"/>
    </location>
</feature>
<keyword evidence="7 14" id="KW-0418">Kinase</keyword>
<evidence type="ECO:0000256" key="7">
    <source>
        <dbReference type="ARBA" id="ARBA00022777"/>
    </source>
</evidence>
<evidence type="ECO:0000313" key="14">
    <source>
        <dbReference type="EMBL" id="MCQ4839885.1"/>
    </source>
</evidence>
<keyword evidence="8" id="KW-0067">ATP-binding</keyword>
<evidence type="ECO:0000256" key="12">
    <source>
        <dbReference type="SAM" id="Phobius"/>
    </source>
</evidence>
<keyword evidence="10" id="KW-0902">Two-component regulatory system</keyword>
<dbReference type="CDD" id="cd06225">
    <property type="entry name" value="HAMP"/>
    <property type="match status" value="1"/>
</dbReference>
<comment type="subcellular location">
    <subcellularLocation>
        <location evidence="1">Cell membrane</location>
        <topology evidence="1">Multi-pass membrane protein</topology>
    </subcellularLocation>
</comment>
<evidence type="ECO:0000256" key="6">
    <source>
        <dbReference type="ARBA" id="ARBA00022741"/>
    </source>
</evidence>
<organism evidence="14 15">
    <name type="scientific">Neglectibacter timonensis</name>
    <dbReference type="NCBI Taxonomy" id="1776382"/>
    <lineage>
        <taxon>Bacteria</taxon>
        <taxon>Bacillati</taxon>
        <taxon>Bacillota</taxon>
        <taxon>Clostridia</taxon>
        <taxon>Eubacteriales</taxon>
        <taxon>Oscillospiraceae</taxon>
        <taxon>Neglectibacter</taxon>
    </lineage>
</organism>
<dbReference type="GO" id="GO:0016301">
    <property type="term" value="F:kinase activity"/>
    <property type="evidence" value="ECO:0007669"/>
    <property type="project" value="UniProtKB-KW"/>
</dbReference>
<evidence type="ECO:0000256" key="5">
    <source>
        <dbReference type="ARBA" id="ARBA00022692"/>
    </source>
</evidence>
<dbReference type="Pfam" id="PF00672">
    <property type="entry name" value="HAMP"/>
    <property type="match status" value="1"/>
</dbReference>
<gene>
    <name evidence="14" type="ORF">NE695_08150</name>
</gene>
<protein>
    <submittedName>
        <fullName evidence="14">Histidine kinase</fullName>
    </submittedName>
</protein>
<dbReference type="RefSeq" id="WP_066866850.1">
    <property type="nucleotide sequence ID" value="NZ_CABKVV010000014.1"/>
</dbReference>
<dbReference type="Gene3D" id="3.30.565.10">
    <property type="entry name" value="Histidine kinase-like ATPase, C-terminal domain"/>
    <property type="match status" value="1"/>
</dbReference>
<dbReference type="Gene3D" id="6.10.340.10">
    <property type="match status" value="1"/>
</dbReference>
<keyword evidence="11 12" id="KW-0472">Membrane</keyword>
<evidence type="ECO:0000256" key="11">
    <source>
        <dbReference type="ARBA" id="ARBA00023136"/>
    </source>
</evidence>
<dbReference type="EMBL" id="JANFZH010000016">
    <property type="protein sequence ID" value="MCQ4839885.1"/>
    <property type="molecule type" value="Genomic_DNA"/>
</dbReference>
<keyword evidence="15" id="KW-1185">Reference proteome</keyword>
<evidence type="ECO:0000259" key="13">
    <source>
        <dbReference type="PROSITE" id="PS50885"/>
    </source>
</evidence>
<dbReference type="GeneID" id="90533605"/>
<sequence>MKNVENPRTVWSIRRLALLSLSIIVLPLFLAVVLFDWYAVKQQLGIMQTARENTLSIYQSAFDEAIHQAENFTATITSDQTDFEAVVFAKNKTEVYLTSQVIGNQCKAFLQTQEMLSAFFIYSQQFDYNRLIYSGHYLQADLAVLRETVKSSAEMGDRPSRWQEVTLGDRRVLFYLYVRRGTVFAALIDPARQSYPGLSPEERIFYTTPQNVPYQPQPFSEEVFAQAQGIAFSNEDNREYQLLSLPLTSIEGRVYHAIPAEPFFQILTPIQMALLCLTACLLFAIPMCWLVLRRLLLDPLTKMTGAMQAIQEGHTDVRMPENSDILEVREIFKTVNAMLDTISQQKINSYEQELEIQRTQMQCLQLQIRPHFFLNCLSKIYSLAGEKQFSPIQELSLDLSAYFRNIFKDGSQLIPLEVELNSVGSYIRLQQVGTKLPPRLQVDVDTVASKALVPPLSILTFVENSIKHSKRIDSPLEIIIQCTALQSDDRGYLNITITDNGGGFSEEQLKLLNAPGTGKNDSEHIGIANVRRRLRLLYQEEAALCFMNLSDRASVELFLPLKNKTTGGE</sequence>
<evidence type="ECO:0000256" key="2">
    <source>
        <dbReference type="ARBA" id="ARBA00022475"/>
    </source>
</evidence>
<keyword evidence="2" id="KW-1003">Cell membrane</keyword>
<evidence type="ECO:0000256" key="8">
    <source>
        <dbReference type="ARBA" id="ARBA00022840"/>
    </source>
</evidence>
<proteinExistence type="predicted"/>
<accession>A0ABT1RZ73</accession>
<dbReference type="Pfam" id="PF06580">
    <property type="entry name" value="His_kinase"/>
    <property type="match status" value="1"/>
</dbReference>